<keyword evidence="11" id="KW-0653">Protein transport</keyword>
<dbReference type="Gene3D" id="2.40.70.10">
    <property type="entry name" value="Acid Proteases"/>
    <property type="match status" value="1"/>
</dbReference>
<dbReference type="SMART" id="SM00213">
    <property type="entry name" value="UBQ"/>
    <property type="match status" value="1"/>
</dbReference>
<dbReference type="InterPro" id="IPR057273">
    <property type="entry name" value="Ddi1/2_HDD"/>
</dbReference>
<comment type="function">
    <text evidence="1">Probable aspartic protease. May be involved in the regulation of exocytosis. Acts as a linker between the 19S proteasome and polyubiquitinated proteins via UBA domain interactions with ubiquitin for their subsequent degradation. Required for S-phase checkpoint control.</text>
</comment>
<keyword evidence="6" id="KW-0813">Transport</keyword>
<dbReference type="InterPro" id="IPR019103">
    <property type="entry name" value="Peptidase_aspartic_DDI1-type"/>
</dbReference>
<dbReference type="Pfam" id="PF24669">
    <property type="entry name" value="Ddi2_HDD"/>
    <property type="match status" value="1"/>
</dbReference>
<keyword evidence="7" id="KW-0963">Cytoplasm</keyword>
<reference evidence="15 16" key="1">
    <citation type="submission" date="2024-02" db="EMBL/GenBank/DDBJ databases">
        <title>Discinaceae phylogenomics.</title>
        <authorList>
            <person name="Dirks A.C."/>
            <person name="James T.Y."/>
        </authorList>
    </citation>
    <scope>NUCLEOTIDE SEQUENCE [LARGE SCALE GENOMIC DNA]</scope>
    <source>
        <strain evidence="15 16">ACD0624</strain>
    </source>
</reference>
<dbReference type="InterPro" id="IPR021109">
    <property type="entry name" value="Peptidase_aspartic_dom_sf"/>
</dbReference>
<comment type="similarity">
    <text evidence="3">Belongs to the DDI1 family.</text>
</comment>
<dbReference type="SUPFAM" id="SSF46934">
    <property type="entry name" value="UBA-like"/>
    <property type="match status" value="1"/>
</dbReference>
<sequence length="502" mass="55017">MATTLHSIDSRIDSHDRLQILLFLQGVNIIIDGERTREARQARRLTVSFVSAAQIVQLEVPSEITILDLKALIACELPAVPSGSQHLYHNGRLLAEQSKSLQEYGVANDDMIVLHYRGPVGTPGQQQQQQQQQQQHQRPGAIQRSPAHPGASAARGNPNERRPEQPGPQQGGYDPELIRLQVLGDPRLMNQIRENQPELAEAVNDPVRFGEVFRAMEQQRVEADRQKQREIQMLNDDPFNIEAQRKIEELIRQEAVMENLQSALEHNPEAFGRVTMLYIPVEVNGTKVKAFVDSGAQATIMSPSCAETCGIMRLIDQRFAGIARGVGTAKILGRVHSAQIKIGNLFLACSFTVMEGKDVDLLLGLDMLKRHQATLDLKKGCLVIQDEQVQFLGESEIPKNDEMEMEPTVEGPDGAKVGGRTGALLEPSIRSTPAASWGEGGGGSSSAQQQQQQPRPISAQEPQPSAEAIGQLESLGFSRQEAVAALNATGGDLDMAARLLFQ</sequence>
<evidence type="ECO:0000256" key="9">
    <source>
        <dbReference type="ARBA" id="ARBA00022750"/>
    </source>
</evidence>
<comment type="subunit">
    <text evidence="4">Binds ubiquitin and polyubiquitinated proteins.</text>
</comment>
<comment type="caution">
    <text evidence="15">The sequence shown here is derived from an EMBL/GenBank/DDBJ whole genome shotgun (WGS) entry which is preliminary data.</text>
</comment>
<dbReference type="InterPro" id="IPR015940">
    <property type="entry name" value="UBA"/>
</dbReference>
<dbReference type="CDD" id="cd05479">
    <property type="entry name" value="RP_DDI"/>
    <property type="match status" value="1"/>
</dbReference>
<dbReference type="InterPro" id="IPR029071">
    <property type="entry name" value="Ubiquitin-like_domsf"/>
</dbReference>
<dbReference type="EMBL" id="JBBBZM010000173">
    <property type="protein sequence ID" value="KAL0632365.1"/>
    <property type="molecule type" value="Genomic_DNA"/>
</dbReference>
<evidence type="ECO:0000256" key="3">
    <source>
        <dbReference type="ARBA" id="ARBA00009136"/>
    </source>
</evidence>
<name>A0ABR3G9B6_9PEZI</name>
<keyword evidence="16" id="KW-1185">Reference proteome</keyword>
<dbReference type="Pfam" id="PF09668">
    <property type="entry name" value="Asp_protease"/>
    <property type="match status" value="1"/>
</dbReference>
<evidence type="ECO:0000256" key="7">
    <source>
        <dbReference type="ARBA" id="ARBA00022490"/>
    </source>
</evidence>
<comment type="subcellular location">
    <subcellularLocation>
        <location evidence="2">Cytoplasm</location>
    </subcellularLocation>
</comment>
<dbReference type="CDD" id="cd01796">
    <property type="entry name" value="Ubl_Ddi1_like"/>
    <property type="match status" value="1"/>
</dbReference>
<feature type="domain" description="UBA" evidence="13">
    <location>
        <begin position="463"/>
        <end position="502"/>
    </location>
</feature>
<dbReference type="CDD" id="cd14309">
    <property type="entry name" value="UBA_scDdi1_like"/>
    <property type="match status" value="1"/>
</dbReference>
<keyword evidence="8" id="KW-0645">Protease</keyword>
<dbReference type="SUPFAM" id="SSF54236">
    <property type="entry name" value="Ubiquitin-like"/>
    <property type="match status" value="1"/>
</dbReference>
<protein>
    <recommendedName>
        <fullName evidence="5">DNA damage-inducible protein 1</fullName>
    </recommendedName>
</protein>
<dbReference type="SUPFAM" id="SSF50630">
    <property type="entry name" value="Acid proteases"/>
    <property type="match status" value="1"/>
</dbReference>
<evidence type="ECO:0000259" key="13">
    <source>
        <dbReference type="PROSITE" id="PS50030"/>
    </source>
</evidence>
<dbReference type="Proteomes" id="UP001447188">
    <property type="component" value="Unassembled WGS sequence"/>
</dbReference>
<evidence type="ECO:0000256" key="11">
    <source>
        <dbReference type="ARBA" id="ARBA00022927"/>
    </source>
</evidence>
<dbReference type="PANTHER" id="PTHR15397:SF3">
    <property type="entry name" value="DNA DAMAGE INDUCIBLE 1 HOMOLOG 2"/>
    <property type="match status" value="1"/>
</dbReference>
<evidence type="ECO:0000256" key="6">
    <source>
        <dbReference type="ARBA" id="ARBA00022448"/>
    </source>
</evidence>
<dbReference type="Pfam" id="PF00627">
    <property type="entry name" value="UBA"/>
    <property type="match status" value="1"/>
</dbReference>
<feature type="compositionally biased region" description="Low complexity" evidence="12">
    <location>
        <begin position="125"/>
        <end position="137"/>
    </location>
</feature>
<evidence type="ECO:0000256" key="5">
    <source>
        <dbReference type="ARBA" id="ARBA00021491"/>
    </source>
</evidence>
<gene>
    <name evidence="15" type="primary">DDI1</name>
    <name evidence="15" type="ORF">Q9L58_008760</name>
</gene>
<feature type="region of interest" description="Disordered" evidence="12">
    <location>
        <begin position="116"/>
        <end position="175"/>
    </location>
</feature>
<evidence type="ECO:0000313" key="16">
    <source>
        <dbReference type="Proteomes" id="UP001447188"/>
    </source>
</evidence>
<evidence type="ECO:0000256" key="1">
    <source>
        <dbReference type="ARBA" id="ARBA00003231"/>
    </source>
</evidence>
<feature type="region of interest" description="Disordered" evidence="12">
    <location>
        <begin position="394"/>
        <end position="473"/>
    </location>
</feature>
<organism evidence="15 16">
    <name type="scientific">Discina gigas</name>
    <dbReference type="NCBI Taxonomy" id="1032678"/>
    <lineage>
        <taxon>Eukaryota</taxon>
        <taxon>Fungi</taxon>
        <taxon>Dikarya</taxon>
        <taxon>Ascomycota</taxon>
        <taxon>Pezizomycotina</taxon>
        <taxon>Pezizomycetes</taxon>
        <taxon>Pezizales</taxon>
        <taxon>Discinaceae</taxon>
        <taxon>Discina</taxon>
    </lineage>
</organism>
<proteinExistence type="inferred from homology"/>
<evidence type="ECO:0000256" key="8">
    <source>
        <dbReference type="ARBA" id="ARBA00022670"/>
    </source>
</evidence>
<dbReference type="InterPro" id="IPR000626">
    <property type="entry name" value="Ubiquitin-like_dom"/>
</dbReference>
<evidence type="ECO:0000256" key="2">
    <source>
        <dbReference type="ARBA" id="ARBA00004496"/>
    </source>
</evidence>
<dbReference type="InterPro" id="IPR009060">
    <property type="entry name" value="UBA-like_sf"/>
</dbReference>
<feature type="compositionally biased region" description="Low complexity" evidence="12">
    <location>
        <begin position="445"/>
        <end position="460"/>
    </location>
</feature>
<dbReference type="Pfam" id="PF00240">
    <property type="entry name" value="ubiquitin"/>
    <property type="match status" value="1"/>
</dbReference>
<accession>A0ABR3G9B6</accession>
<keyword evidence="10" id="KW-0378">Hydrolase</keyword>
<keyword evidence="9" id="KW-0064">Aspartyl protease</keyword>
<dbReference type="SMART" id="SM00165">
    <property type="entry name" value="UBA"/>
    <property type="match status" value="1"/>
</dbReference>
<feature type="domain" description="Ubiquitin-like" evidence="14">
    <location>
        <begin position="43"/>
        <end position="121"/>
    </location>
</feature>
<dbReference type="PROSITE" id="PS50053">
    <property type="entry name" value="UBIQUITIN_2"/>
    <property type="match status" value="1"/>
</dbReference>
<evidence type="ECO:0000256" key="10">
    <source>
        <dbReference type="ARBA" id="ARBA00022801"/>
    </source>
</evidence>
<dbReference type="PROSITE" id="PS50030">
    <property type="entry name" value="UBA"/>
    <property type="match status" value="1"/>
</dbReference>
<evidence type="ECO:0000256" key="12">
    <source>
        <dbReference type="SAM" id="MobiDB-lite"/>
    </source>
</evidence>
<evidence type="ECO:0000256" key="4">
    <source>
        <dbReference type="ARBA" id="ARBA00011128"/>
    </source>
</evidence>
<evidence type="ECO:0000313" key="15">
    <source>
        <dbReference type="EMBL" id="KAL0632365.1"/>
    </source>
</evidence>
<dbReference type="Gene3D" id="1.10.8.10">
    <property type="entry name" value="DNA helicase RuvA subunit, C-terminal domain"/>
    <property type="match status" value="1"/>
</dbReference>
<evidence type="ECO:0000259" key="14">
    <source>
        <dbReference type="PROSITE" id="PS50053"/>
    </source>
</evidence>
<dbReference type="InterPro" id="IPR033882">
    <property type="entry name" value="DDI1_N"/>
</dbReference>
<dbReference type="PANTHER" id="PTHR15397">
    <property type="entry name" value="SODIUM-GLUCOSE COTRANSPORTER REGULATORY PROTEIN -RELATED"/>
    <property type="match status" value="1"/>
</dbReference>
<dbReference type="Gene3D" id="3.10.20.90">
    <property type="entry name" value="Phosphatidylinositol 3-kinase Catalytic Subunit, Chain A, domain 1"/>
    <property type="match status" value="1"/>
</dbReference>